<sequence>MSNHKGCTVARGILMPTQIFIIPPKQPRTQKPLKASKSNKSTQDENVSQSVPDTPINEQTKSSSDNKLAVMKTIPSVRISPPQPILDSLFDWDDEDRRFGQVPKFVRHRQKQLHEKFSRIQESIGQQHATQPAIVSAPIVEVPGAQSTSNANDHTPQKREGSLETGEIQGHTLLHLAAKLGHEEIMRMLITETSHANSLLNTRGQTPLLCAIEAGSTSTATLLMEQDPLSLTCKDHIDSSAFHYATEHCNDIVLSRAIALLKRLSSSAARVTALQRLIEKNANGKTPFVIAIEKGSLKCIKYILSSKWLYRNAEIADFINADSLKTTIDKDQLDIATFFVSDTRRFAVIIQIKINANGRTYNVLEYSIALKKPDFVRTFISVRIPSDERELYRSYKNFLKHYNVGYSGASYDQTPIQRMLTMTEMLPLVPLLLEQFVGEDGIDLSVVDDCLRARPAPHRCMFGRSKRFSTSNWLKQHPLSLIAEANHAPVYDHDVVKICVDLKFQLFGNFLYLLILCAQVSFVCLYTGVALGSPTPPRSYYDVSNLTCKQICHTLTSDVNDPLPGNALLQLLRILLLICSGIAILKEFFQLITQREKYFRGFFVNFLELHTYVCAILFAIDVNHCTQRTGLRCKWQWEAGALGMASVWTLLLLVFMNALKIGKYGLLFVSVFLTFLKFCLIYVFIWIGYIIAFHMLFVHKKPQFTSIFYTIPKTLAMLTGEYDFDDLFFPNGKFLQGSEAAMVLYSIFVFTMNIVIMNIMVGLAVSDVKRFRLNAKREHLRARIETCLGLQAKFGLLCETCSRLVLALSKHQLFPHFQNHVTQMHGIKRYYLWKLELRTPRICIPQSTSVLTSIYNTNQINSNTQPTRSLRHHSPREYVTCEVGYYRHHIDRAGEPLLQENDNIRLLRKTDELRDVFEKANSRIHNELRKLTMSLQSDFDEIKRKLLES</sequence>
<feature type="region of interest" description="Disordered" evidence="13">
    <location>
        <begin position="144"/>
        <end position="166"/>
    </location>
</feature>
<dbReference type="PROSITE" id="PS50297">
    <property type="entry name" value="ANK_REP_REGION"/>
    <property type="match status" value="1"/>
</dbReference>
<accession>A0A813N104</accession>
<dbReference type="InterPro" id="IPR036770">
    <property type="entry name" value="Ankyrin_rpt-contain_sf"/>
</dbReference>
<keyword evidence="2" id="KW-0813">Transport</keyword>
<evidence type="ECO:0000256" key="6">
    <source>
        <dbReference type="ARBA" id="ARBA00022989"/>
    </source>
</evidence>
<evidence type="ECO:0000313" key="16">
    <source>
        <dbReference type="EMBL" id="CAF0729402.1"/>
    </source>
</evidence>
<protein>
    <recommendedName>
        <fullName evidence="15">Ion transport domain-containing protein</fullName>
    </recommendedName>
</protein>
<keyword evidence="11" id="KW-0407">Ion channel</keyword>
<keyword evidence="19" id="KW-1185">Reference proteome</keyword>
<feature type="transmembrane region" description="Helical" evidence="14">
    <location>
        <begin position="640"/>
        <end position="659"/>
    </location>
</feature>
<comment type="subcellular location">
    <subcellularLocation>
        <location evidence="1">Membrane</location>
        <topology evidence="1">Multi-pass membrane protein</topology>
    </subcellularLocation>
</comment>
<feature type="domain" description="Ion transport" evidence="15">
    <location>
        <begin position="552"/>
        <end position="772"/>
    </location>
</feature>
<dbReference type="InterPro" id="IPR052076">
    <property type="entry name" value="TRP_cation_channel"/>
</dbReference>
<evidence type="ECO:0000256" key="3">
    <source>
        <dbReference type="ARBA" id="ARBA00022606"/>
    </source>
</evidence>
<name>A0A813N104_9BILA</name>
<keyword evidence="9 14" id="KW-0472">Membrane</keyword>
<dbReference type="Pfam" id="PF00520">
    <property type="entry name" value="Ion_trans"/>
    <property type="match status" value="1"/>
</dbReference>
<evidence type="ECO:0000256" key="14">
    <source>
        <dbReference type="SAM" id="Phobius"/>
    </source>
</evidence>
<dbReference type="PANTHER" id="PTHR47143">
    <property type="entry name" value="TRANSIENT RECEPTOR POTENTIAL CATION CHANNEL PROTEIN PAINLESS"/>
    <property type="match status" value="1"/>
</dbReference>
<feature type="compositionally biased region" description="Polar residues" evidence="13">
    <location>
        <begin position="36"/>
        <end position="66"/>
    </location>
</feature>
<dbReference type="SUPFAM" id="SSF48403">
    <property type="entry name" value="Ankyrin repeat"/>
    <property type="match status" value="1"/>
</dbReference>
<reference evidence="16" key="1">
    <citation type="submission" date="2021-02" db="EMBL/GenBank/DDBJ databases">
        <authorList>
            <person name="Nowell W R."/>
        </authorList>
    </citation>
    <scope>NUCLEOTIDE SEQUENCE</scope>
</reference>
<evidence type="ECO:0000313" key="18">
    <source>
        <dbReference type="Proteomes" id="UP000663854"/>
    </source>
</evidence>
<feature type="transmembrane region" description="Helical" evidence="14">
    <location>
        <begin position="567"/>
        <end position="589"/>
    </location>
</feature>
<evidence type="ECO:0000256" key="4">
    <source>
        <dbReference type="ARBA" id="ARBA00022692"/>
    </source>
</evidence>
<keyword evidence="8" id="KW-0406">Ion transport</keyword>
<keyword evidence="4 14" id="KW-0812">Transmembrane</keyword>
<dbReference type="Pfam" id="PF12796">
    <property type="entry name" value="Ank_2"/>
    <property type="match status" value="1"/>
</dbReference>
<evidence type="ECO:0000256" key="1">
    <source>
        <dbReference type="ARBA" id="ARBA00004141"/>
    </source>
</evidence>
<evidence type="ECO:0000259" key="15">
    <source>
        <dbReference type="Pfam" id="PF00520"/>
    </source>
</evidence>
<feature type="transmembrane region" description="Helical" evidence="14">
    <location>
        <begin position="510"/>
        <end position="531"/>
    </location>
</feature>
<feature type="transmembrane region" description="Helical" evidence="14">
    <location>
        <begin position="601"/>
        <end position="620"/>
    </location>
</feature>
<dbReference type="Gene3D" id="1.25.40.20">
    <property type="entry name" value="Ankyrin repeat-containing domain"/>
    <property type="match status" value="1"/>
</dbReference>
<dbReference type="Proteomes" id="UP000663854">
    <property type="component" value="Unassembled WGS sequence"/>
</dbReference>
<feature type="transmembrane region" description="Helical" evidence="14">
    <location>
        <begin position="666"/>
        <end position="692"/>
    </location>
</feature>
<evidence type="ECO:0000256" key="7">
    <source>
        <dbReference type="ARBA" id="ARBA00023043"/>
    </source>
</evidence>
<evidence type="ECO:0000313" key="17">
    <source>
        <dbReference type="EMBL" id="CAF0731928.1"/>
    </source>
</evidence>
<dbReference type="EMBL" id="CAJNOL010000006">
    <property type="protein sequence ID" value="CAF0731928.1"/>
    <property type="molecule type" value="Genomic_DNA"/>
</dbReference>
<evidence type="ECO:0000256" key="2">
    <source>
        <dbReference type="ARBA" id="ARBA00022448"/>
    </source>
</evidence>
<evidence type="ECO:0000313" key="19">
    <source>
        <dbReference type="Proteomes" id="UP000663870"/>
    </source>
</evidence>
<feature type="transmembrane region" description="Helical" evidence="14">
    <location>
        <begin position="743"/>
        <end position="766"/>
    </location>
</feature>
<dbReference type="PROSITE" id="PS50088">
    <property type="entry name" value="ANK_REPEAT"/>
    <property type="match status" value="1"/>
</dbReference>
<dbReference type="SMART" id="SM00248">
    <property type="entry name" value="ANK"/>
    <property type="match status" value="4"/>
</dbReference>
<evidence type="ECO:0000256" key="12">
    <source>
        <dbReference type="PROSITE-ProRule" id="PRU00023"/>
    </source>
</evidence>
<organism evidence="16 18">
    <name type="scientific">Rotaria sordida</name>
    <dbReference type="NCBI Taxonomy" id="392033"/>
    <lineage>
        <taxon>Eukaryota</taxon>
        <taxon>Metazoa</taxon>
        <taxon>Spiralia</taxon>
        <taxon>Gnathifera</taxon>
        <taxon>Rotifera</taxon>
        <taxon>Eurotatoria</taxon>
        <taxon>Bdelloidea</taxon>
        <taxon>Philodinida</taxon>
        <taxon>Philodinidae</taxon>
        <taxon>Rotaria</taxon>
    </lineage>
</organism>
<feature type="compositionally biased region" description="Polar residues" evidence="13">
    <location>
        <begin position="145"/>
        <end position="154"/>
    </location>
</feature>
<proteinExistence type="predicted"/>
<evidence type="ECO:0000256" key="8">
    <source>
        <dbReference type="ARBA" id="ARBA00023065"/>
    </source>
</evidence>
<keyword evidence="7 12" id="KW-0040">ANK repeat</keyword>
<dbReference type="GO" id="GO:0005216">
    <property type="term" value="F:monoatomic ion channel activity"/>
    <property type="evidence" value="ECO:0007669"/>
    <property type="project" value="InterPro"/>
</dbReference>
<dbReference type="GO" id="GO:1902495">
    <property type="term" value="C:transmembrane transporter complex"/>
    <property type="evidence" value="ECO:0007669"/>
    <property type="project" value="TreeGrafter"/>
</dbReference>
<comment type="caution">
    <text evidence="16">The sequence shown here is derived from an EMBL/GenBank/DDBJ whole genome shotgun (WGS) entry which is preliminary data.</text>
</comment>
<dbReference type="InterPro" id="IPR005821">
    <property type="entry name" value="Ion_trans_dom"/>
</dbReference>
<evidence type="ECO:0000256" key="5">
    <source>
        <dbReference type="ARBA" id="ARBA00022737"/>
    </source>
</evidence>
<dbReference type="AlphaFoldDB" id="A0A813N104"/>
<dbReference type="EMBL" id="CAJNOH010000004">
    <property type="protein sequence ID" value="CAF0729402.1"/>
    <property type="molecule type" value="Genomic_DNA"/>
</dbReference>
<evidence type="ECO:0000256" key="9">
    <source>
        <dbReference type="ARBA" id="ARBA00023136"/>
    </source>
</evidence>
<dbReference type="PANTHER" id="PTHR47143:SF1">
    <property type="entry name" value="ION_TRANS DOMAIN-CONTAINING PROTEIN"/>
    <property type="match status" value="1"/>
</dbReference>
<gene>
    <name evidence="17" type="ORF">JXQ802_LOCUS560</name>
    <name evidence="16" type="ORF">PYM288_LOCUS837</name>
</gene>
<evidence type="ECO:0000256" key="10">
    <source>
        <dbReference type="ARBA" id="ARBA00023180"/>
    </source>
</evidence>
<dbReference type="InterPro" id="IPR002110">
    <property type="entry name" value="Ankyrin_rpt"/>
</dbReference>
<evidence type="ECO:0000256" key="11">
    <source>
        <dbReference type="ARBA" id="ARBA00023303"/>
    </source>
</evidence>
<feature type="region of interest" description="Disordered" evidence="13">
    <location>
        <begin position="23"/>
        <end position="67"/>
    </location>
</feature>
<keyword evidence="5" id="KW-0677">Repeat</keyword>
<evidence type="ECO:0000256" key="13">
    <source>
        <dbReference type="SAM" id="MobiDB-lite"/>
    </source>
</evidence>
<feature type="repeat" description="ANK" evidence="12">
    <location>
        <begin position="169"/>
        <end position="201"/>
    </location>
</feature>
<keyword evidence="3" id="KW-0716">Sensory transduction</keyword>
<dbReference type="Proteomes" id="UP000663870">
    <property type="component" value="Unassembled WGS sequence"/>
</dbReference>
<keyword evidence="10" id="KW-0325">Glycoprotein</keyword>
<keyword evidence="6 14" id="KW-1133">Transmembrane helix</keyword>